<name>A0A834WMY2_9FABA</name>
<evidence type="ECO:0000313" key="2">
    <source>
        <dbReference type="Proteomes" id="UP000634136"/>
    </source>
</evidence>
<dbReference type="EMBL" id="JAAIUW010000007">
    <property type="protein sequence ID" value="KAF7822769.1"/>
    <property type="molecule type" value="Genomic_DNA"/>
</dbReference>
<dbReference type="Proteomes" id="UP000634136">
    <property type="component" value="Unassembled WGS sequence"/>
</dbReference>
<accession>A0A834WMY2</accession>
<organism evidence="1 2">
    <name type="scientific">Senna tora</name>
    <dbReference type="NCBI Taxonomy" id="362788"/>
    <lineage>
        <taxon>Eukaryota</taxon>
        <taxon>Viridiplantae</taxon>
        <taxon>Streptophyta</taxon>
        <taxon>Embryophyta</taxon>
        <taxon>Tracheophyta</taxon>
        <taxon>Spermatophyta</taxon>
        <taxon>Magnoliopsida</taxon>
        <taxon>eudicotyledons</taxon>
        <taxon>Gunneridae</taxon>
        <taxon>Pentapetalae</taxon>
        <taxon>rosids</taxon>
        <taxon>fabids</taxon>
        <taxon>Fabales</taxon>
        <taxon>Fabaceae</taxon>
        <taxon>Caesalpinioideae</taxon>
        <taxon>Cassia clade</taxon>
        <taxon>Senna</taxon>
    </lineage>
</organism>
<sequence length="118" mass="12955">MDLHIRMKQSTKTKEAKTELALQMVYNPRTAQSNSRNKTYGNTISTLTQLMDTEQNSQLVVLQSCSQSKPEGRRKMTAGQLWTGILEPLSPGCCKVLGILGSPPEDLAAAAAIRRDCC</sequence>
<evidence type="ECO:0000313" key="1">
    <source>
        <dbReference type="EMBL" id="KAF7822769.1"/>
    </source>
</evidence>
<comment type="caution">
    <text evidence="1">The sequence shown here is derived from an EMBL/GenBank/DDBJ whole genome shotgun (WGS) entry which is preliminary data.</text>
</comment>
<protein>
    <submittedName>
        <fullName evidence="1">Uncharacterized protein</fullName>
    </submittedName>
</protein>
<keyword evidence="2" id="KW-1185">Reference proteome</keyword>
<reference evidence="1" key="1">
    <citation type="submission" date="2020-09" db="EMBL/GenBank/DDBJ databases">
        <title>Genome-Enabled Discovery of Anthraquinone Biosynthesis in Senna tora.</title>
        <authorList>
            <person name="Kang S.-H."/>
            <person name="Pandey R.P."/>
            <person name="Lee C.-M."/>
            <person name="Sim J.-S."/>
            <person name="Jeong J.-T."/>
            <person name="Choi B.-S."/>
            <person name="Jung M."/>
            <person name="Ginzburg D."/>
            <person name="Zhao K."/>
            <person name="Won S.Y."/>
            <person name="Oh T.-J."/>
            <person name="Yu Y."/>
            <person name="Kim N.-H."/>
            <person name="Lee O.R."/>
            <person name="Lee T.-H."/>
            <person name="Bashyal P."/>
            <person name="Kim T.-S."/>
            <person name="Lee W.-H."/>
            <person name="Kawkins C."/>
            <person name="Kim C.-K."/>
            <person name="Kim J.S."/>
            <person name="Ahn B.O."/>
            <person name="Rhee S.Y."/>
            <person name="Sohng J.K."/>
        </authorList>
    </citation>
    <scope>NUCLEOTIDE SEQUENCE</scope>
    <source>
        <tissue evidence="1">Leaf</tissue>
    </source>
</reference>
<gene>
    <name evidence="1" type="ORF">G2W53_020913</name>
</gene>
<dbReference type="AlphaFoldDB" id="A0A834WMY2"/>
<proteinExistence type="predicted"/>